<protein>
    <submittedName>
        <fullName evidence="2">Polysaccharide deacetylase family sporulation protein PdaB</fullName>
    </submittedName>
</protein>
<dbReference type="InterPro" id="IPR002509">
    <property type="entry name" value="NODB_dom"/>
</dbReference>
<dbReference type="GO" id="GO:0016020">
    <property type="term" value="C:membrane"/>
    <property type="evidence" value="ECO:0007669"/>
    <property type="project" value="TreeGrafter"/>
</dbReference>
<proteinExistence type="predicted"/>
<dbReference type="InterPro" id="IPR014132">
    <property type="entry name" value="PdaB-like"/>
</dbReference>
<feature type="domain" description="NodB homology" evidence="1">
    <location>
        <begin position="52"/>
        <end position="231"/>
    </location>
</feature>
<dbReference type="SUPFAM" id="SSF88713">
    <property type="entry name" value="Glycoside hydrolase/deacetylase"/>
    <property type="match status" value="1"/>
</dbReference>
<dbReference type="PANTHER" id="PTHR10587:SF128">
    <property type="entry name" value="POLYSACCHARIDE DEACETYLASE PDAB-RELATED"/>
    <property type="match status" value="1"/>
</dbReference>
<dbReference type="RefSeq" id="WP_013175678.1">
    <property type="nucleotide sequence ID" value="NC_014220.1"/>
</dbReference>
<dbReference type="InterPro" id="IPR011330">
    <property type="entry name" value="Glyco_hydro/deAcase_b/a-brl"/>
</dbReference>
<sequence length="243" mass="27576">MRPAVFGFYHMTRKAKLTILTLAVTVFFTTGVVYVQAYHKLKPIFEVPTNKKIVALTFDISWGNTTPMPVIEILKKEAVRCTFFLSGPWVRQYPDIPQRIKADGHEIGSHGNRHVNLSTLSKAEIKKEIEEAHKAIQEVTGIEPNLIRTPNGDYNDTVIQTAEECNYRVIQWSVDSLDWMNPGVDIIVERVTKKVHPGAIILMHASDTCKQTTEALPRIIQGLKREGYELVTVSELLREAEKH</sequence>
<dbReference type="Gene3D" id="3.20.20.370">
    <property type="entry name" value="Glycoside hydrolase/deacetylase"/>
    <property type="match status" value="1"/>
</dbReference>
<dbReference type="PROSITE" id="PS51677">
    <property type="entry name" value="NODB"/>
    <property type="match status" value="1"/>
</dbReference>
<dbReference type="HOGENOM" id="CLU_021264_0_2_9"/>
<dbReference type="KEGG" id="slp:Slip_1513"/>
<dbReference type="PANTHER" id="PTHR10587">
    <property type="entry name" value="GLYCOSYL TRANSFERASE-RELATED"/>
    <property type="match status" value="1"/>
</dbReference>
<reference evidence="3" key="1">
    <citation type="journal article" date="2010" name="Stand. Genomic Sci.">
        <title>Complete genome sequence of Syntrophothermus lipocalidus type strain (TGB-C1T).</title>
        <authorList>
            <consortium name="US DOE Joint Genome Institute (JGI-PGF)"/>
            <person name="Djao O."/>
            <person name="Zhang X."/>
            <person name="Lucas S."/>
            <person name="Lapidus A."/>
            <person name="Glavina Del Rio T."/>
            <person name="Nolan M."/>
            <person name="Tice H."/>
            <person name="Cheng J."/>
            <person name="Han C."/>
            <person name="Tapia R."/>
            <person name="Goodwin L."/>
            <person name="Pitluck S."/>
            <person name="Liolios K."/>
            <person name="Ivanova N."/>
            <person name="Mavromatis K."/>
            <person name="Mikhailova N."/>
            <person name="Ovchinnikova G."/>
            <person name="Pati A."/>
            <person name="Brambilla E."/>
            <person name="Chen A."/>
            <person name="Palaniappan K."/>
            <person name="Land M."/>
            <person name="Hauser L."/>
            <person name="Chang Y."/>
            <person name="Jeffries C."/>
            <person name="Rohde M."/>
            <person name="Sikorski J."/>
            <person name="Spring S."/>
            <person name="Goker M."/>
            <person name="Detter J."/>
            <person name="Woyke T."/>
            <person name="Bristow J."/>
            <person name="Eisen J."/>
            <person name="Markowitz V."/>
            <person name="Hugenholtz P."/>
            <person name="Kyrpides N."/>
            <person name="Klenk H."/>
        </authorList>
    </citation>
    <scope>NUCLEOTIDE SEQUENCE [LARGE SCALE GENOMIC DNA]</scope>
    <source>
        <strain evidence="3">DSM 12680 / TGB-C1</strain>
    </source>
</reference>
<dbReference type="InterPro" id="IPR050248">
    <property type="entry name" value="Polysacc_deacetylase_ArnD"/>
</dbReference>
<evidence type="ECO:0000313" key="2">
    <source>
        <dbReference type="EMBL" id="ADI02276.1"/>
    </source>
</evidence>
<reference evidence="2 3" key="2">
    <citation type="journal article" date="2010" name="Stand. Genomic Sci.">
        <title>Complete genome sequence of Syntrophothermus lipocalidus type strain (TGB-C1).</title>
        <authorList>
            <person name="Djao O.D."/>
            <person name="Zhang X."/>
            <person name="Lucas S."/>
            <person name="Lapidus A."/>
            <person name="Del Rio T.G."/>
            <person name="Nolan M."/>
            <person name="Tice H."/>
            <person name="Cheng J.F."/>
            <person name="Han C."/>
            <person name="Tapia R."/>
            <person name="Goodwin L."/>
            <person name="Pitluck S."/>
            <person name="Liolios K."/>
            <person name="Ivanova N."/>
            <person name="Mavromatis K."/>
            <person name="Mikhailova N."/>
            <person name="Ovchinnikova G."/>
            <person name="Pati A."/>
            <person name="Brambilla E."/>
            <person name="Chen A."/>
            <person name="Palaniappan K."/>
            <person name="Land M."/>
            <person name="Hauser L."/>
            <person name="Chang Y.J."/>
            <person name="Jeffries C.D."/>
            <person name="Rohde M."/>
            <person name="Sikorski J."/>
            <person name="Spring S."/>
            <person name="Goker M."/>
            <person name="Detter J.C."/>
            <person name="Woyke T."/>
            <person name="Bristow J."/>
            <person name="Eisen J.A."/>
            <person name="Markowitz V."/>
            <person name="Hugenholtz P."/>
            <person name="Kyrpides N.C."/>
            <person name="Klenk H.P."/>
        </authorList>
    </citation>
    <scope>NUCLEOTIDE SEQUENCE [LARGE SCALE GENOMIC DNA]</scope>
    <source>
        <strain evidence="3">DSM 12680 / TGB-C1</strain>
    </source>
</reference>
<evidence type="ECO:0000313" key="3">
    <source>
        <dbReference type="Proteomes" id="UP000000378"/>
    </source>
</evidence>
<dbReference type="Pfam" id="PF01522">
    <property type="entry name" value="Polysacc_deac_1"/>
    <property type="match status" value="1"/>
</dbReference>
<gene>
    <name evidence="2" type="ordered locus">Slip_1513</name>
</gene>
<evidence type="ECO:0000259" key="1">
    <source>
        <dbReference type="PROSITE" id="PS51677"/>
    </source>
</evidence>
<dbReference type="EMBL" id="CP002048">
    <property type="protein sequence ID" value="ADI02276.1"/>
    <property type="molecule type" value="Genomic_DNA"/>
</dbReference>
<dbReference type="eggNOG" id="COG0726">
    <property type="taxonomic scope" value="Bacteria"/>
</dbReference>
<organism evidence="2 3">
    <name type="scientific">Syntrophothermus lipocalidus (strain DSM 12680 / TGB-C1)</name>
    <dbReference type="NCBI Taxonomy" id="643648"/>
    <lineage>
        <taxon>Bacteria</taxon>
        <taxon>Bacillati</taxon>
        <taxon>Bacillota</taxon>
        <taxon>Clostridia</taxon>
        <taxon>Eubacteriales</taxon>
        <taxon>Syntrophomonadaceae</taxon>
        <taxon>Syntrophothermus</taxon>
    </lineage>
</organism>
<dbReference type="AlphaFoldDB" id="D7CNJ1"/>
<accession>D7CNJ1</accession>
<dbReference type="Proteomes" id="UP000000378">
    <property type="component" value="Chromosome"/>
</dbReference>
<dbReference type="GO" id="GO:0016810">
    <property type="term" value="F:hydrolase activity, acting on carbon-nitrogen (but not peptide) bonds"/>
    <property type="evidence" value="ECO:0007669"/>
    <property type="project" value="InterPro"/>
</dbReference>
<dbReference type="NCBIfam" id="TIGR02764">
    <property type="entry name" value="spore_ybaN_pdaB"/>
    <property type="match status" value="1"/>
</dbReference>
<dbReference type="STRING" id="643648.Slip_1513"/>
<dbReference type="GO" id="GO:0005975">
    <property type="term" value="P:carbohydrate metabolic process"/>
    <property type="evidence" value="ECO:0007669"/>
    <property type="project" value="InterPro"/>
</dbReference>
<name>D7CNJ1_SYNLT</name>
<keyword evidence="3" id="KW-1185">Reference proteome</keyword>